<sequence length="116" mass="13176">MDPIALLPETVSMPLIYWGEMLMRATRGWTLPLCGLVIAFDVWLGLKHSCVRIFNVIQVGGFVAGYLWALWVFEQKDVAGPFALSLVIGVWSVCAILFHIWLFVTHHVFSIWQRGT</sequence>
<feature type="transmembrane region" description="Helical" evidence="1">
    <location>
        <begin position="53"/>
        <end position="73"/>
    </location>
</feature>
<organism evidence="2 3">
    <name type="scientific">Paenirhodobacter populi</name>
    <dbReference type="NCBI Taxonomy" id="2306993"/>
    <lineage>
        <taxon>Bacteria</taxon>
        <taxon>Pseudomonadati</taxon>
        <taxon>Pseudomonadota</taxon>
        <taxon>Alphaproteobacteria</taxon>
        <taxon>Rhodobacterales</taxon>
        <taxon>Rhodobacter group</taxon>
        <taxon>Paenirhodobacter</taxon>
    </lineage>
</organism>
<gene>
    <name evidence="2" type="ORF">D2T30_05785</name>
</gene>
<dbReference type="Proteomes" id="UP000284476">
    <property type="component" value="Unassembled WGS sequence"/>
</dbReference>
<evidence type="ECO:0000256" key="1">
    <source>
        <dbReference type="SAM" id="Phobius"/>
    </source>
</evidence>
<reference evidence="2 3" key="2">
    <citation type="submission" date="2019-01" db="EMBL/GenBank/DDBJ databases">
        <authorList>
            <person name="Li Y."/>
        </authorList>
    </citation>
    <scope>NUCLEOTIDE SEQUENCE [LARGE SCALE GENOMIC DNA]</scope>
    <source>
        <strain evidence="2 3">SK2B-1</strain>
    </source>
</reference>
<dbReference type="RefSeq" id="WP_128208115.1">
    <property type="nucleotide sequence ID" value="NZ_JBHRSO010000013.1"/>
</dbReference>
<dbReference type="AlphaFoldDB" id="A0A443JRK0"/>
<reference evidence="2 3" key="1">
    <citation type="submission" date="2019-01" db="EMBL/GenBank/DDBJ databases">
        <title>Sinorhodobacter populi sp. nov. isolated from the symptomatic bark tissue of Populus euramericana canker.</title>
        <authorList>
            <person name="Xu G."/>
        </authorList>
    </citation>
    <scope>NUCLEOTIDE SEQUENCE [LARGE SCALE GENOMIC DNA]</scope>
    <source>
        <strain evidence="2 3">SK2B-1</strain>
    </source>
</reference>
<protein>
    <submittedName>
        <fullName evidence="2">Uncharacterized protein</fullName>
    </submittedName>
</protein>
<feature type="transmembrane region" description="Helical" evidence="1">
    <location>
        <begin position="29"/>
        <end position="46"/>
    </location>
</feature>
<proteinExistence type="predicted"/>
<dbReference type="EMBL" id="SAUZ01000004">
    <property type="protein sequence ID" value="RWR23131.1"/>
    <property type="molecule type" value="Genomic_DNA"/>
</dbReference>
<keyword evidence="1" id="KW-1133">Transmembrane helix</keyword>
<evidence type="ECO:0000313" key="3">
    <source>
        <dbReference type="Proteomes" id="UP000284476"/>
    </source>
</evidence>
<name>A0A443JRK0_9RHOB</name>
<keyword evidence="1" id="KW-0812">Transmembrane</keyword>
<feature type="transmembrane region" description="Helical" evidence="1">
    <location>
        <begin position="79"/>
        <end position="104"/>
    </location>
</feature>
<comment type="caution">
    <text evidence="2">The sequence shown here is derived from an EMBL/GenBank/DDBJ whole genome shotgun (WGS) entry which is preliminary data.</text>
</comment>
<evidence type="ECO:0000313" key="2">
    <source>
        <dbReference type="EMBL" id="RWR23131.1"/>
    </source>
</evidence>
<accession>A0A443JRK0</accession>
<keyword evidence="1" id="KW-0472">Membrane</keyword>